<evidence type="ECO:0000313" key="15">
    <source>
        <dbReference type="EMBL" id="CAF4107081.1"/>
    </source>
</evidence>
<comment type="similarity">
    <text evidence="3 11">Belongs to the glycosyltransferase 7 family.</text>
</comment>
<keyword evidence="8 11" id="KW-1133">Transmembrane helix</keyword>
<dbReference type="AlphaFoldDB" id="A0A815DJY5"/>
<dbReference type="EC" id="2.4.1.-" evidence="11"/>
<evidence type="ECO:0000259" key="13">
    <source>
        <dbReference type="Pfam" id="PF13733"/>
    </source>
</evidence>
<dbReference type="SUPFAM" id="SSF53448">
    <property type="entry name" value="Nucleotide-diphospho-sugar transferases"/>
    <property type="match status" value="1"/>
</dbReference>
<dbReference type="GO" id="GO:0008378">
    <property type="term" value="F:galactosyltransferase activity"/>
    <property type="evidence" value="ECO:0007669"/>
    <property type="project" value="TreeGrafter"/>
</dbReference>
<dbReference type="InterPro" id="IPR027995">
    <property type="entry name" value="Galactosyl_T_N"/>
</dbReference>
<dbReference type="GO" id="GO:0016020">
    <property type="term" value="C:membrane"/>
    <property type="evidence" value="ECO:0007669"/>
    <property type="project" value="UniProtKB-SubCell"/>
</dbReference>
<gene>
    <name evidence="14" type="ORF">GPM918_LOCUS28214</name>
    <name evidence="15" type="ORF">SRO942_LOCUS28692</name>
</gene>
<accession>A0A815DJY5</accession>
<keyword evidence="6 11" id="KW-0812">Transmembrane</keyword>
<dbReference type="InterPro" id="IPR003859">
    <property type="entry name" value="Galactosyl_T"/>
</dbReference>
<keyword evidence="16" id="KW-1185">Reference proteome</keyword>
<dbReference type="PRINTS" id="PR02050">
    <property type="entry name" value="B14GALTRFASE"/>
</dbReference>
<dbReference type="UniPathway" id="UPA00378"/>
<evidence type="ECO:0000259" key="12">
    <source>
        <dbReference type="Pfam" id="PF02709"/>
    </source>
</evidence>
<keyword evidence="5 11" id="KW-0808">Transferase</keyword>
<organism evidence="14 16">
    <name type="scientific">Didymodactylos carnosus</name>
    <dbReference type="NCBI Taxonomy" id="1234261"/>
    <lineage>
        <taxon>Eukaryota</taxon>
        <taxon>Metazoa</taxon>
        <taxon>Spiralia</taxon>
        <taxon>Gnathifera</taxon>
        <taxon>Rotifera</taxon>
        <taxon>Eurotatoria</taxon>
        <taxon>Bdelloidea</taxon>
        <taxon>Philodinida</taxon>
        <taxon>Philodinidae</taxon>
        <taxon>Didymodactylos</taxon>
    </lineage>
</organism>
<evidence type="ECO:0000256" key="9">
    <source>
        <dbReference type="ARBA" id="ARBA00023136"/>
    </source>
</evidence>
<dbReference type="Proteomes" id="UP000663829">
    <property type="component" value="Unassembled WGS sequence"/>
</dbReference>
<dbReference type="GO" id="GO:0005794">
    <property type="term" value="C:Golgi apparatus"/>
    <property type="evidence" value="ECO:0007669"/>
    <property type="project" value="TreeGrafter"/>
</dbReference>
<dbReference type="GO" id="GO:0005975">
    <property type="term" value="P:carbohydrate metabolic process"/>
    <property type="evidence" value="ECO:0007669"/>
    <property type="project" value="InterPro"/>
</dbReference>
<dbReference type="PANTHER" id="PTHR19300:SF57">
    <property type="entry name" value="BETA-1,4-N-ACETYLGALACTOSAMINYLTRANSFERASE"/>
    <property type="match status" value="1"/>
</dbReference>
<evidence type="ECO:0000256" key="3">
    <source>
        <dbReference type="ARBA" id="ARBA00005735"/>
    </source>
</evidence>
<feature type="transmembrane region" description="Helical" evidence="11">
    <location>
        <begin position="12"/>
        <end position="32"/>
    </location>
</feature>
<evidence type="ECO:0000313" key="16">
    <source>
        <dbReference type="Proteomes" id="UP000663829"/>
    </source>
</evidence>
<proteinExistence type="inferred from homology"/>
<dbReference type="Proteomes" id="UP000681722">
    <property type="component" value="Unassembled WGS sequence"/>
</dbReference>
<keyword evidence="7 11" id="KW-0735">Signal-anchor</keyword>
<feature type="domain" description="Galactosyltransferase C-terminal" evidence="12">
    <location>
        <begin position="282"/>
        <end position="350"/>
    </location>
</feature>
<protein>
    <recommendedName>
        <fullName evidence="11">Beta-1,4-galactosyltransferase</fullName>
        <ecNumber evidence="11">2.4.1.-</ecNumber>
    </recommendedName>
</protein>
<dbReference type="EMBL" id="CAJNOQ010012211">
    <property type="protein sequence ID" value="CAF1294663.1"/>
    <property type="molecule type" value="Genomic_DNA"/>
</dbReference>
<dbReference type="InterPro" id="IPR029044">
    <property type="entry name" value="Nucleotide-diphossugar_trans"/>
</dbReference>
<name>A0A815DJY5_9BILA</name>
<dbReference type="EMBL" id="CAJOBC010034453">
    <property type="protein sequence ID" value="CAF4107081.1"/>
    <property type="molecule type" value="Genomic_DNA"/>
</dbReference>
<dbReference type="Pfam" id="PF02709">
    <property type="entry name" value="Glyco_transf_7C"/>
    <property type="match status" value="1"/>
</dbReference>
<keyword evidence="9 11" id="KW-0472">Membrane</keyword>
<evidence type="ECO:0000256" key="7">
    <source>
        <dbReference type="ARBA" id="ARBA00022968"/>
    </source>
</evidence>
<comment type="subcellular location">
    <subcellularLocation>
        <location evidence="1">Membrane</location>
        <topology evidence="1">Single-pass type II membrane protein</topology>
    </subcellularLocation>
</comment>
<evidence type="ECO:0000313" key="14">
    <source>
        <dbReference type="EMBL" id="CAF1294663.1"/>
    </source>
</evidence>
<comment type="caution">
    <text evidence="14">The sequence shown here is derived from an EMBL/GenBank/DDBJ whole genome shotgun (WGS) entry which is preliminary data.</text>
</comment>
<dbReference type="OrthoDB" id="10016069at2759"/>
<reference evidence="14" key="1">
    <citation type="submission" date="2021-02" db="EMBL/GenBank/DDBJ databases">
        <authorList>
            <person name="Nowell W R."/>
        </authorList>
    </citation>
    <scope>NUCLEOTIDE SEQUENCE</scope>
</reference>
<evidence type="ECO:0000256" key="10">
    <source>
        <dbReference type="ARBA" id="ARBA00023180"/>
    </source>
</evidence>
<comment type="pathway">
    <text evidence="2 11">Protein modification; protein glycosylation.</text>
</comment>
<evidence type="ECO:0000256" key="8">
    <source>
        <dbReference type="ARBA" id="ARBA00022989"/>
    </source>
</evidence>
<evidence type="ECO:0000256" key="11">
    <source>
        <dbReference type="RuleBase" id="RU368121"/>
    </source>
</evidence>
<evidence type="ECO:0000256" key="2">
    <source>
        <dbReference type="ARBA" id="ARBA00004922"/>
    </source>
</evidence>
<dbReference type="PANTHER" id="PTHR19300">
    <property type="entry name" value="BETA-1,4-GALACTOSYLTRANSFERASE"/>
    <property type="match status" value="1"/>
</dbReference>
<dbReference type="Pfam" id="PF13733">
    <property type="entry name" value="Glyco_transf_7N"/>
    <property type="match status" value="1"/>
</dbReference>
<dbReference type="InterPro" id="IPR027791">
    <property type="entry name" value="Galactosyl_T_C"/>
</dbReference>
<dbReference type="Gene3D" id="3.90.550.10">
    <property type="entry name" value="Spore Coat Polysaccharide Biosynthesis Protein SpsA, Chain A"/>
    <property type="match status" value="1"/>
</dbReference>
<comment type="function">
    <text evidence="11">Catalyses the transfer of galactose onto proteins or lipids.</text>
</comment>
<sequence length="435" mass="50990">MLLRKLVLLKRSIFRLLFIIIILLIAVIISIYPPFSVQRVTLDYTSPFSRRDSPQVTSLPFPIPKNYLLIPYKEFVLRTSIACRMFKFEYPQKNPLALHPKYSKYLNGTFRFVIPSKKISYDDIEQFYTDLSSPKYENQEFVPTHTSFASDLTFKNVPYVYKNGMWQPIEVRSFQRTAILVPLQGRDYNAKVFLLNLHAFFRRQLLTYKIFIIEQIYPQNKFNKGRLYNTAFNYIRNRSSLNITCYVLHDVDLIPDDDSNYYTCETKNPKHTTSRIRQLIKAQYVKYYEFLIGGVLILTYDHYKALNGFSNLYWGWGGEDDDLALRVVQQRMCIIRPPAEAAIYSALPHQRGQRNSQRFDLLTWSTIRMHTDGLSNIENLTNIEEIKVLTTVTHLKVNVDVINDAGRSKRTSSAPLERTKTTTLETLFLLKKKDT</sequence>
<evidence type="ECO:0000256" key="6">
    <source>
        <dbReference type="ARBA" id="ARBA00022692"/>
    </source>
</evidence>
<evidence type="ECO:0000256" key="5">
    <source>
        <dbReference type="ARBA" id="ARBA00022679"/>
    </source>
</evidence>
<keyword evidence="4 11" id="KW-0328">Glycosyltransferase</keyword>
<keyword evidence="10 11" id="KW-0325">Glycoprotein</keyword>
<evidence type="ECO:0000256" key="4">
    <source>
        <dbReference type="ARBA" id="ARBA00022676"/>
    </source>
</evidence>
<feature type="domain" description="Galactosyltransferase N-terminal" evidence="13">
    <location>
        <begin position="145"/>
        <end position="265"/>
    </location>
</feature>
<evidence type="ECO:0000256" key="1">
    <source>
        <dbReference type="ARBA" id="ARBA00004606"/>
    </source>
</evidence>